<feature type="compositionally biased region" description="Polar residues" evidence="1">
    <location>
        <begin position="1"/>
        <end position="14"/>
    </location>
</feature>
<dbReference type="AlphaFoldDB" id="F8NKV4"/>
<feature type="region of interest" description="Disordered" evidence="1">
    <location>
        <begin position="1"/>
        <end position="27"/>
    </location>
</feature>
<feature type="compositionally biased region" description="Pro residues" evidence="1">
    <location>
        <begin position="15"/>
        <end position="24"/>
    </location>
</feature>
<accession>F8NKV4</accession>
<reference evidence="2" key="1">
    <citation type="submission" date="2011-04" db="EMBL/GenBank/DDBJ databases">
        <title>Evolution of plant cell wall degrading machinery underlies the functional diversity of forest fungi.</title>
        <authorList>
            <consortium name="US DOE Joint Genome Institute (JGI-PGF)"/>
            <person name="Eastwood D.C."/>
            <person name="Floudas D."/>
            <person name="Binder M."/>
            <person name="Majcherczyk A."/>
            <person name="Schneider P."/>
            <person name="Aerts A."/>
            <person name="Asiegbu F.O."/>
            <person name="Baker S.E."/>
            <person name="Barry K."/>
            <person name="Bendiksby M."/>
            <person name="Blumentritt M."/>
            <person name="Coutinho P.M."/>
            <person name="Cullen D."/>
            <person name="Cullen D."/>
            <person name="Gathman A."/>
            <person name="Goodell B."/>
            <person name="Henrissat B."/>
            <person name="Ihrmark K."/>
            <person name="Kauserud H."/>
            <person name="Kohler A."/>
            <person name="LaButti K."/>
            <person name="Lapidus A."/>
            <person name="Lavin J.L."/>
            <person name="Lee Y.-H."/>
            <person name="Lindquist E."/>
            <person name="Lilly W."/>
            <person name="Lucas S."/>
            <person name="Morin E."/>
            <person name="Murat C."/>
            <person name="Oguiza J.A."/>
            <person name="Park J."/>
            <person name="Pisabarro A.G."/>
            <person name="Riley R."/>
            <person name="Rosling A."/>
            <person name="Salamov A."/>
            <person name="Schmidt O."/>
            <person name="Schmutz J."/>
            <person name="Skrede I."/>
            <person name="Stenlid J."/>
            <person name="Wiebenga A."/>
            <person name="Xie X."/>
            <person name="Kues U."/>
            <person name="Hibbett D.S."/>
            <person name="Hoffmeister D."/>
            <person name="Hogberg N."/>
            <person name="Martin F."/>
            <person name="Grigoriev I.V."/>
            <person name="Watkinson S.C."/>
        </authorList>
    </citation>
    <scope>NUCLEOTIDE SEQUENCE</scope>
    <source>
        <strain evidence="2">S7.9</strain>
    </source>
</reference>
<sequence length="118" mass="12931">MNTLADSACGSQRITPPPLPPPPQSKARYTKLNKVGMDVAKMEILKKALNQAGMPTWDVQGLIITACLDTDAHTHSIQGKYSWSIARKNHLALLHNIAKLLSKGASEIGYGLHIDIWF</sequence>
<protein>
    <submittedName>
        <fullName evidence="2">Uncharacterized protein</fullName>
    </submittedName>
</protein>
<dbReference type="EMBL" id="GL945430">
    <property type="protein sequence ID" value="EGO28823.1"/>
    <property type="molecule type" value="Genomic_DNA"/>
</dbReference>
<evidence type="ECO:0000313" key="2">
    <source>
        <dbReference type="EMBL" id="EGO28823.1"/>
    </source>
</evidence>
<proteinExistence type="predicted"/>
<gene>
    <name evidence="2" type="ORF">SERLADRAFT_434708</name>
</gene>
<dbReference type="GeneID" id="18814442"/>
<name>F8NKV4_SERL9</name>
<dbReference type="RefSeq" id="XP_007315022.1">
    <property type="nucleotide sequence ID" value="XM_007314960.1"/>
</dbReference>
<dbReference type="HOGENOM" id="CLU_2074552_0_0_1"/>
<organism>
    <name type="scientific">Serpula lacrymans var. lacrymans (strain S7.9)</name>
    <name type="common">Dry rot fungus</name>
    <dbReference type="NCBI Taxonomy" id="578457"/>
    <lineage>
        <taxon>Eukaryota</taxon>
        <taxon>Fungi</taxon>
        <taxon>Dikarya</taxon>
        <taxon>Basidiomycota</taxon>
        <taxon>Agaricomycotina</taxon>
        <taxon>Agaricomycetes</taxon>
        <taxon>Agaricomycetidae</taxon>
        <taxon>Boletales</taxon>
        <taxon>Coniophorineae</taxon>
        <taxon>Serpulaceae</taxon>
        <taxon>Serpula</taxon>
    </lineage>
</organism>
<evidence type="ECO:0000256" key="1">
    <source>
        <dbReference type="SAM" id="MobiDB-lite"/>
    </source>
</evidence>
<dbReference type="KEGG" id="sla:SERLADRAFT_434708"/>
<dbReference type="Proteomes" id="UP000008064">
    <property type="component" value="Unassembled WGS sequence"/>
</dbReference>